<comment type="caution">
    <text evidence="1">The sequence shown here is derived from an EMBL/GenBank/DDBJ whole genome shotgun (WGS) entry which is preliminary data.</text>
</comment>
<accession>A0AAW1TT16</accession>
<reference evidence="1 2" key="1">
    <citation type="submission" date="2023-03" db="EMBL/GenBank/DDBJ databases">
        <title>Genome insight into feeding habits of ladybird beetles.</title>
        <authorList>
            <person name="Li H.-S."/>
            <person name="Huang Y.-H."/>
            <person name="Pang H."/>
        </authorList>
    </citation>
    <scope>NUCLEOTIDE SEQUENCE [LARGE SCALE GENOMIC DNA]</scope>
    <source>
        <strain evidence="1">SYSU_2023b</strain>
        <tissue evidence="1">Whole body</tissue>
    </source>
</reference>
<dbReference type="Proteomes" id="UP001431783">
    <property type="component" value="Unassembled WGS sequence"/>
</dbReference>
<organism evidence="1 2">
    <name type="scientific">Henosepilachna vigintioctopunctata</name>
    <dbReference type="NCBI Taxonomy" id="420089"/>
    <lineage>
        <taxon>Eukaryota</taxon>
        <taxon>Metazoa</taxon>
        <taxon>Ecdysozoa</taxon>
        <taxon>Arthropoda</taxon>
        <taxon>Hexapoda</taxon>
        <taxon>Insecta</taxon>
        <taxon>Pterygota</taxon>
        <taxon>Neoptera</taxon>
        <taxon>Endopterygota</taxon>
        <taxon>Coleoptera</taxon>
        <taxon>Polyphaga</taxon>
        <taxon>Cucujiformia</taxon>
        <taxon>Coccinelloidea</taxon>
        <taxon>Coccinellidae</taxon>
        <taxon>Epilachninae</taxon>
        <taxon>Epilachnini</taxon>
        <taxon>Henosepilachna</taxon>
    </lineage>
</organism>
<sequence>MNAYDLVYDDVYGFHEVENRGNALLTTLISPSNPPSPNRLVGTSRFHYASLDFRLVGFQATYRSIPPRCGMLEYPADNDVSTLTYRVFRNRAAKRLLRQQVCTSY</sequence>
<evidence type="ECO:0000313" key="2">
    <source>
        <dbReference type="Proteomes" id="UP001431783"/>
    </source>
</evidence>
<name>A0AAW1TT16_9CUCU</name>
<gene>
    <name evidence="1" type="ORF">WA026_011508</name>
</gene>
<evidence type="ECO:0000313" key="1">
    <source>
        <dbReference type="EMBL" id="KAK9871232.1"/>
    </source>
</evidence>
<dbReference type="EMBL" id="JARQZJ010000005">
    <property type="protein sequence ID" value="KAK9871232.1"/>
    <property type="molecule type" value="Genomic_DNA"/>
</dbReference>
<proteinExistence type="predicted"/>
<protein>
    <submittedName>
        <fullName evidence="1">Uncharacterized protein</fullName>
    </submittedName>
</protein>
<keyword evidence="2" id="KW-1185">Reference proteome</keyword>
<dbReference type="AlphaFoldDB" id="A0AAW1TT16"/>